<evidence type="ECO:0000259" key="1">
    <source>
        <dbReference type="PROSITE" id="PS50181"/>
    </source>
</evidence>
<gene>
    <name evidence="2" type="ORF">G7Z17_g717</name>
</gene>
<organism evidence="2 3">
    <name type="scientific">Cylindrodendrum hubeiense</name>
    <dbReference type="NCBI Taxonomy" id="595255"/>
    <lineage>
        <taxon>Eukaryota</taxon>
        <taxon>Fungi</taxon>
        <taxon>Dikarya</taxon>
        <taxon>Ascomycota</taxon>
        <taxon>Pezizomycotina</taxon>
        <taxon>Sordariomycetes</taxon>
        <taxon>Hypocreomycetidae</taxon>
        <taxon>Hypocreales</taxon>
        <taxon>Nectriaceae</taxon>
        <taxon>Cylindrodendrum</taxon>
    </lineage>
</organism>
<name>A0A9P5LM26_9HYPO</name>
<sequence>MSNHLSEADLSKFCYPKSEIVDNTLDDASLETRCPLDNGQHSTGPHLSAGMLDLLPPELITPILVALDLPTLIAFRRVSRRAMAIVDSLHEHGMMVEHCPDILRAIFSTHANSFDSSTLYRTLSTTRCATCDRFGNYLYIITCKRVCYHCFTENLDYLPLVTSTVATLTGWSEKTVRQLPSMKSLAGGYSTARDMSPRTDLVDRSSVFTKLAGDSEQASDGGNRHPGLTRGHPRRFMAIITAPVLGASDGLVDWGVFCESCRTKDTLSLGFAFRTKFTMAEIVKHIEWHREENTLCS</sequence>
<dbReference type="Pfam" id="PF00646">
    <property type="entry name" value="F-box"/>
    <property type="match status" value="1"/>
</dbReference>
<accession>A0A9P5LM26</accession>
<protein>
    <recommendedName>
        <fullName evidence="1">F-box domain-containing protein</fullName>
    </recommendedName>
</protein>
<evidence type="ECO:0000313" key="3">
    <source>
        <dbReference type="Proteomes" id="UP000722485"/>
    </source>
</evidence>
<dbReference type="PROSITE" id="PS50181">
    <property type="entry name" value="FBOX"/>
    <property type="match status" value="1"/>
</dbReference>
<evidence type="ECO:0000313" key="2">
    <source>
        <dbReference type="EMBL" id="KAF7557377.1"/>
    </source>
</evidence>
<reference evidence="2" key="1">
    <citation type="submission" date="2020-03" db="EMBL/GenBank/DDBJ databases">
        <title>Draft Genome Sequence of Cylindrodendrum hubeiense.</title>
        <authorList>
            <person name="Buettner E."/>
            <person name="Kellner H."/>
        </authorList>
    </citation>
    <scope>NUCLEOTIDE SEQUENCE</scope>
    <source>
        <strain evidence="2">IHI 201604</strain>
    </source>
</reference>
<dbReference type="AlphaFoldDB" id="A0A9P5LM26"/>
<dbReference type="Proteomes" id="UP000722485">
    <property type="component" value="Unassembled WGS sequence"/>
</dbReference>
<dbReference type="InterPro" id="IPR036047">
    <property type="entry name" value="F-box-like_dom_sf"/>
</dbReference>
<dbReference type="OrthoDB" id="2687876at2759"/>
<proteinExistence type="predicted"/>
<comment type="caution">
    <text evidence="2">The sequence shown here is derived from an EMBL/GenBank/DDBJ whole genome shotgun (WGS) entry which is preliminary data.</text>
</comment>
<dbReference type="EMBL" id="JAANBB010000005">
    <property type="protein sequence ID" value="KAF7557377.1"/>
    <property type="molecule type" value="Genomic_DNA"/>
</dbReference>
<feature type="domain" description="F-box" evidence="1">
    <location>
        <begin position="49"/>
        <end position="96"/>
    </location>
</feature>
<dbReference type="InterPro" id="IPR001810">
    <property type="entry name" value="F-box_dom"/>
</dbReference>
<keyword evidence="3" id="KW-1185">Reference proteome</keyword>
<dbReference type="SUPFAM" id="SSF81383">
    <property type="entry name" value="F-box domain"/>
    <property type="match status" value="1"/>
</dbReference>